<dbReference type="Proteomes" id="UP000014411">
    <property type="component" value="Unassembled WGS sequence"/>
</dbReference>
<accession>S3ICI0</accession>
<gene>
    <name evidence="2" type="ORF">RGCCGE502_18255</name>
</gene>
<evidence type="ECO:0000313" key="3">
    <source>
        <dbReference type="Proteomes" id="UP000014411"/>
    </source>
</evidence>
<sequence length="80" mass="9314">MNEQEQRRRQRAYQIWEDEGRPEGQHLDHWARAEDQHEATEEQAAEVTEANRTAKKQFNDGDTTKESAMDIQPPSMTSAD</sequence>
<organism evidence="2 3">
    <name type="scientific">Rhizobium grahamii CCGE 502</name>
    <dbReference type="NCBI Taxonomy" id="990285"/>
    <lineage>
        <taxon>Bacteria</taxon>
        <taxon>Pseudomonadati</taxon>
        <taxon>Pseudomonadota</taxon>
        <taxon>Alphaproteobacteria</taxon>
        <taxon>Hyphomicrobiales</taxon>
        <taxon>Rhizobiaceae</taxon>
        <taxon>Rhizobium/Agrobacterium group</taxon>
        <taxon>Rhizobium</taxon>
    </lineage>
</organism>
<protein>
    <recommendedName>
        <fullName evidence="4">DUF2934 domain-containing protein</fullName>
    </recommendedName>
</protein>
<dbReference type="STRING" id="990285.RGCCGE502_18255"/>
<comment type="caution">
    <text evidence="2">The sequence shown here is derived from an EMBL/GenBank/DDBJ whole genome shotgun (WGS) entry which is preliminary data.</text>
</comment>
<feature type="region of interest" description="Disordered" evidence="1">
    <location>
        <begin position="1"/>
        <end position="80"/>
    </location>
</feature>
<name>S3ICI0_9HYPH</name>
<feature type="compositionally biased region" description="Basic and acidic residues" evidence="1">
    <location>
        <begin position="18"/>
        <end position="40"/>
    </location>
</feature>
<dbReference type="Pfam" id="PF11154">
    <property type="entry name" value="DUF2934"/>
    <property type="match status" value="1"/>
</dbReference>
<dbReference type="EMBL" id="AEYE02000021">
    <property type="protein sequence ID" value="EPE96903.1"/>
    <property type="molecule type" value="Genomic_DNA"/>
</dbReference>
<dbReference type="AlphaFoldDB" id="S3ICI0"/>
<dbReference type="InterPro" id="IPR021327">
    <property type="entry name" value="DUF2934"/>
</dbReference>
<feature type="compositionally biased region" description="Basic and acidic residues" evidence="1">
    <location>
        <begin position="57"/>
        <end position="68"/>
    </location>
</feature>
<dbReference type="eggNOG" id="ENOG5032NNB">
    <property type="taxonomic scope" value="Bacteria"/>
</dbReference>
<reference evidence="2 3" key="1">
    <citation type="journal article" date="2012" name="J. Bacteriol.">
        <title>Genome sequence of Rhizobium grahamii CCGE502, a broad-host-range symbiont with low nodulation competitiveness in Phaseolus vulgaris.</title>
        <authorList>
            <person name="Althabegoiti M.J."/>
            <person name="Lozano L."/>
            <person name="Torres-Tejerizo G."/>
            <person name="Ormeno-Orrillo E."/>
            <person name="Rogel M.A."/>
            <person name="Gonzalez V."/>
            <person name="Martinez-Romero E."/>
        </authorList>
    </citation>
    <scope>NUCLEOTIDE SEQUENCE [LARGE SCALE GENOMIC DNA]</scope>
    <source>
        <strain evidence="2 3">CCGE 502</strain>
    </source>
</reference>
<proteinExistence type="predicted"/>
<dbReference type="HOGENOM" id="CLU_2587262_0_0_5"/>
<evidence type="ECO:0008006" key="4">
    <source>
        <dbReference type="Google" id="ProtNLM"/>
    </source>
</evidence>
<evidence type="ECO:0000313" key="2">
    <source>
        <dbReference type="EMBL" id="EPE96903.1"/>
    </source>
</evidence>
<evidence type="ECO:0000256" key="1">
    <source>
        <dbReference type="SAM" id="MobiDB-lite"/>
    </source>
</evidence>
<dbReference type="RefSeq" id="WP_016555636.1">
    <property type="nucleotide sequence ID" value="NZ_AEYE02000021.1"/>
</dbReference>
<keyword evidence="3" id="KW-1185">Reference proteome</keyword>